<dbReference type="InterPro" id="IPR013783">
    <property type="entry name" value="Ig-like_fold"/>
</dbReference>
<evidence type="ECO:0000313" key="4">
    <source>
        <dbReference type="EMBL" id="CAH1274363.1"/>
    </source>
</evidence>
<name>A0A8K0EZ39_BRALA</name>
<dbReference type="OrthoDB" id="10006843at2759"/>
<dbReference type="Proteomes" id="UP000838412">
    <property type="component" value="Chromosome 9"/>
</dbReference>
<keyword evidence="1" id="KW-0812">Transmembrane</keyword>
<evidence type="ECO:0000259" key="3">
    <source>
        <dbReference type="PROSITE" id="PS50835"/>
    </source>
</evidence>
<feature type="domain" description="Ig-like" evidence="3">
    <location>
        <begin position="32"/>
        <end position="128"/>
    </location>
</feature>
<feature type="domain" description="Ig-like" evidence="3">
    <location>
        <begin position="134"/>
        <end position="231"/>
    </location>
</feature>
<reference evidence="4" key="1">
    <citation type="submission" date="2022-01" db="EMBL/GenBank/DDBJ databases">
        <authorList>
            <person name="Braso-Vives M."/>
        </authorList>
    </citation>
    <scope>NUCLEOTIDE SEQUENCE</scope>
</reference>
<evidence type="ECO:0000313" key="5">
    <source>
        <dbReference type="Proteomes" id="UP000838412"/>
    </source>
</evidence>
<feature type="transmembrane region" description="Helical" evidence="1">
    <location>
        <begin position="262"/>
        <end position="285"/>
    </location>
</feature>
<organism evidence="4 5">
    <name type="scientific">Branchiostoma lanceolatum</name>
    <name type="common">Common lancelet</name>
    <name type="synonym">Amphioxus lanceolatum</name>
    <dbReference type="NCBI Taxonomy" id="7740"/>
    <lineage>
        <taxon>Eukaryota</taxon>
        <taxon>Metazoa</taxon>
        <taxon>Chordata</taxon>
        <taxon>Cephalochordata</taxon>
        <taxon>Leptocardii</taxon>
        <taxon>Amphioxiformes</taxon>
        <taxon>Branchiostomatidae</taxon>
        <taxon>Branchiostoma</taxon>
    </lineage>
</organism>
<keyword evidence="2" id="KW-0732">Signal</keyword>
<feature type="chain" id="PRO_5035423440" evidence="2">
    <location>
        <begin position="28"/>
        <end position="312"/>
    </location>
</feature>
<dbReference type="SUPFAM" id="SSF48726">
    <property type="entry name" value="Immunoglobulin"/>
    <property type="match status" value="1"/>
</dbReference>
<feature type="signal peptide" evidence="2">
    <location>
        <begin position="1"/>
        <end position="27"/>
    </location>
</feature>
<protein>
    <submittedName>
        <fullName evidence="4">Hypp5299 protein</fullName>
    </submittedName>
</protein>
<evidence type="ECO:0000256" key="1">
    <source>
        <dbReference type="SAM" id="Phobius"/>
    </source>
</evidence>
<keyword evidence="1" id="KW-1133">Transmembrane helix</keyword>
<dbReference type="Gene3D" id="2.60.40.10">
    <property type="entry name" value="Immunoglobulins"/>
    <property type="match status" value="1"/>
</dbReference>
<evidence type="ECO:0000256" key="2">
    <source>
        <dbReference type="SAM" id="SignalP"/>
    </source>
</evidence>
<keyword evidence="1" id="KW-0472">Membrane</keyword>
<dbReference type="AlphaFoldDB" id="A0A8K0EZ39"/>
<keyword evidence="5" id="KW-1185">Reference proteome</keyword>
<dbReference type="EMBL" id="OV696694">
    <property type="protein sequence ID" value="CAH1274363.1"/>
    <property type="molecule type" value="Genomic_DNA"/>
</dbReference>
<dbReference type="InterPro" id="IPR007110">
    <property type="entry name" value="Ig-like_dom"/>
</dbReference>
<dbReference type="InterPro" id="IPR036179">
    <property type="entry name" value="Ig-like_dom_sf"/>
</dbReference>
<gene>
    <name evidence="4" type="primary">Hypp5299</name>
    <name evidence="4" type="ORF">BLAG_LOCUS25409</name>
</gene>
<sequence>MAQTTQRVRWICLCLVFATVQIGGVLAAVTDPDVGPLITDSLDGNMLGLKCTAEKLSDPTADITWHLDGPDGDQVIFAFKIEGDAAIGTLKLTATTSFNVSGTGAVAKDTTYACKVARGAGTLWQAVTTGDPTPRSLRVEPDREQLYYGDTLILACPNYGTQTDPDTLPPDPLTVPSPQIDWQLNFTDTWTGSLPAGASVEDSKLIITNLGDSHVGSYTCRANNTYGTRFAFYPVDNLMDAPPTTALPTTPSSGVAVNNTGAIVGGVIGGIIAAIILGALAFFGYQHYNKSQTARISSQPSQSDEEGKLNSS</sequence>
<proteinExistence type="predicted"/>
<dbReference type="PROSITE" id="PS50835">
    <property type="entry name" value="IG_LIKE"/>
    <property type="match status" value="2"/>
</dbReference>
<accession>A0A8K0EZ39</accession>